<dbReference type="InterPro" id="IPR035919">
    <property type="entry name" value="EAL_sf"/>
</dbReference>
<accession>A0A377M470</accession>
<reference evidence="1 2" key="1">
    <citation type="submission" date="2018-06" db="EMBL/GenBank/DDBJ databases">
        <authorList>
            <consortium name="Pathogen Informatics"/>
            <person name="Doyle S."/>
        </authorList>
    </citation>
    <scope>NUCLEOTIDE SEQUENCE [LARGE SCALE GENOMIC DNA]</scope>
    <source>
        <strain evidence="1 2">NCTC10005</strain>
    </source>
</reference>
<proteinExistence type="predicted"/>
<sequence length="94" mass="10624">MIITLDNAYQSELLLQPARNNAGELKGLEVTVNFTGVGSVVRIPTELVIPRLTPAEELALFQEKLQLLDTCKLFFIQHQLIAWINITPVIVEFY</sequence>
<dbReference type="EMBL" id="UGJB01000004">
    <property type="protein sequence ID" value="STQ12481.1"/>
    <property type="molecule type" value="Genomic_DNA"/>
</dbReference>
<organism evidence="1 2">
    <name type="scientific">Enterobacter cloacae</name>
    <dbReference type="NCBI Taxonomy" id="550"/>
    <lineage>
        <taxon>Bacteria</taxon>
        <taxon>Pseudomonadati</taxon>
        <taxon>Pseudomonadota</taxon>
        <taxon>Gammaproteobacteria</taxon>
        <taxon>Enterobacterales</taxon>
        <taxon>Enterobacteriaceae</taxon>
        <taxon>Enterobacter</taxon>
        <taxon>Enterobacter cloacae complex</taxon>
    </lineage>
</organism>
<dbReference type="Proteomes" id="UP000255106">
    <property type="component" value="Unassembled WGS sequence"/>
</dbReference>
<gene>
    <name evidence="1" type="primary">cdgR_3</name>
    <name evidence="1" type="ORF">NCTC10005_05271</name>
</gene>
<protein>
    <submittedName>
        <fullName evidence="1">Putative diguanylate phosphodiesterase</fullName>
    </submittedName>
</protein>
<name>A0A377M470_ENTCL</name>
<evidence type="ECO:0000313" key="2">
    <source>
        <dbReference type="Proteomes" id="UP000255106"/>
    </source>
</evidence>
<dbReference type="Gene3D" id="3.20.20.450">
    <property type="entry name" value="EAL domain"/>
    <property type="match status" value="1"/>
</dbReference>
<evidence type="ECO:0000313" key="1">
    <source>
        <dbReference type="EMBL" id="STQ12481.1"/>
    </source>
</evidence>
<dbReference type="AlphaFoldDB" id="A0A377M470"/>